<keyword evidence="12 14" id="KW-0670">Pyruvate</keyword>
<dbReference type="InterPro" id="IPR040442">
    <property type="entry name" value="Pyrv_kinase-like_dom_sf"/>
</dbReference>
<evidence type="ECO:0000256" key="10">
    <source>
        <dbReference type="ARBA" id="ARBA00022842"/>
    </source>
</evidence>
<dbReference type="EMBL" id="MNCJ02000328">
    <property type="protein sequence ID" value="KAF5772084.1"/>
    <property type="molecule type" value="Genomic_DNA"/>
</dbReference>
<dbReference type="Proteomes" id="UP000215914">
    <property type="component" value="Unassembled WGS sequence"/>
</dbReference>
<dbReference type="GO" id="GO:0004743">
    <property type="term" value="F:pyruvate kinase activity"/>
    <property type="evidence" value="ECO:0007669"/>
    <property type="project" value="UniProtKB-EC"/>
</dbReference>
<evidence type="ECO:0000256" key="4">
    <source>
        <dbReference type="ARBA" id="ARBA00012142"/>
    </source>
</evidence>
<evidence type="ECO:0000256" key="7">
    <source>
        <dbReference type="ARBA" id="ARBA00022741"/>
    </source>
</evidence>
<evidence type="ECO:0000256" key="2">
    <source>
        <dbReference type="ARBA" id="ARBA00004997"/>
    </source>
</evidence>
<dbReference type="Gramene" id="mRNA:HanXRQr2_Chr13g0572601">
    <property type="protein sequence ID" value="mRNA:HanXRQr2_Chr13g0572601"/>
    <property type="gene ID" value="HanXRQr2_Chr13g0572601"/>
</dbReference>
<reference evidence="14" key="1">
    <citation type="journal article" date="2017" name="Nature">
        <title>The sunflower genome provides insights into oil metabolism, flowering and Asterid evolution.</title>
        <authorList>
            <person name="Badouin H."/>
            <person name="Gouzy J."/>
            <person name="Grassa C.J."/>
            <person name="Murat F."/>
            <person name="Staton S.E."/>
            <person name="Cottret L."/>
            <person name="Lelandais-Briere C."/>
            <person name="Owens G.L."/>
            <person name="Carrere S."/>
            <person name="Mayjonade B."/>
            <person name="Legrand L."/>
            <person name="Gill N."/>
            <person name="Kane N.C."/>
            <person name="Bowers J.E."/>
            <person name="Hubner S."/>
            <person name="Bellec A."/>
            <person name="Berard A."/>
            <person name="Berges H."/>
            <person name="Blanchet N."/>
            <person name="Boniface M.C."/>
            <person name="Brunel D."/>
            <person name="Catrice O."/>
            <person name="Chaidir N."/>
            <person name="Claudel C."/>
            <person name="Donnadieu C."/>
            <person name="Faraut T."/>
            <person name="Fievet G."/>
            <person name="Helmstetter N."/>
            <person name="King M."/>
            <person name="Knapp S.J."/>
            <person name="Lai Z."/>
            <person name="Le Paslier M.C."/>
            <person name="Lippi Y."/>
            <person name="Lorenzon L."/>
            <person name="Mandel J.R."/>
            <person name="Marage G."/>
            <person name="Marchand G."/>
            <person name="Marquand E."/>
            <person name="Bret-Mestries E."/>
            <person name="Morien E."/>
            <person name="Nambeesan S."/>
            <person name="Nguyen T."/>
            <person name="Pegot-Espagnet P."/>
            <person name="Pouilly N."/>
            <person name="Raftis F."/>
            <person name="Sallet E."/>
            <person name="Schiex T."/>
            <person name="Thomas J."/>
            <person name="Vandecasteele C."/>
            <person name="Vares D."/>
            <person name="Vear F."/>
            <person name="Vautrin S."/>
            <person name="Crespi M."/>
            <person name="Mangin B."/>
            <person name="Burke J.M."/>
            <person name="Salse J."/>
            <person name="Munos S."/>
            <person name="Vincourt P."/>
            <person name="Rieseberg L.H."/>
            <person name="Langlade N.B."/>
        </authorList>
    </citation>
    <scope>NUCLEOTIDE SEQUENCE</scope>
    <source>
        <tissue evidence="14">Leaves</tissue>
    </source>
</reference>
<dbReference type="AlphaFoldDB" id="A0A9K3EGX1"/>
<evidence type="ECO:0000256" key="3">
    <source>
        <dbReference type="ARBA" id="ARBA00008663"/>
    </source>
</evidence>
<keyword evidence="5 14" id="KW-0808">Transferase</keyword>
<proteinExistence type="inferred from homology"/>
<evidence type="ECO:0000256" key="8">
    <source>
        <dbReference type="ARBA" id="ARBA00022777"/>
    </source>
</evidence>
<comment type="cofactor">
    <cofactor evidence="1">
        <name>K(+)</name>
        <dbReference type="ChEBI" id="CHEBI:29103"/>
    </cofactor>
</comment>
<dbReference type="GO" id="GO:0016301">
    <property type="term" value="F:kinase activity"/>
    <property type="evidence" value="ECO:0007669"/>
    <property type="project" value="UniProtKB-KW"/>
</dbReference>
<accession>A0A9K3EGX1</accession>
<name>A0A9K3EGX1_HELAN</name>
<organism evidence="14 15">
    <name type="scientific">Helianthus annuus</name>
    <name type="common">Common sunflower</name>
    <dbReference type="NCBI Taxonomy" id="4232"/>
    <lineage>
        <taxon>Eukaryota</taxon>
        <taxon>Viridiplantae</taxon>
        <taxon>Streptophyta</taxon>
        <taxon>Embryophyta</taxon>
        <taxon>Tracheophyta</taxon>
        <taxon>Spermatophyta</taxon>
        <taxon>Magnoliopsida</taxon>
        <taxon>eudicotyledons</taxon>
        <taxon>Gunneridae</taxon>
        <taxon>Pentapetalae</taxon>
        <taxon>asterids</taxon>
        <taxon>campanulids</taxon>
        <taxon>Asterales</taxon>
        <taxon>Asteraceae</taxon>
        <taxon>Asteroideae</taxon>
        <taxon>Heliantheae alliance</taxon>
        <taxon>Heliantheae</taxon>
        <taxon>Helianthus</taxon>
    </lineage>
</organism>
<dbReference type="GO" id="GO:0000287">
    <property type="term" value="F:magnesium ion binding"/>
    <property type="evidence" value="ECO:0007669"/>
    <property type="project" value="InterPro"/>
</dbReference>
<reference evidence="14" key="2">
    <citation type="submission" date="2020-06" db="EMBL/GenBank/DDBJ databases">
        <title>Helianthus annuus Genome sequencing and assembly Release 2.</title>
        <authorList>
            <person name="Gouzy J."/>
            <person name="Langlade N."/>
            <person name="Munos S."/>
        </authorList>
    </citation>
    <scope>NUCLEOTIDE SEQUENCE</scope>
    <source>
        <tissue evidence="14">Leaves</tissue>
    </source>
</reference>
<protein>
    <recommendedName>
        <fullName evidence="4">pyruvate kinase</fullName>
        <ecNumber evidence="4">2.7.1.40</ecNumber>
    </recommendedName>
</protein>
<dbReference type="EC" id="2.7.1.40" evidence="4"/>
<dbReference type="Pfam" id="PF00224">
    <property type="entry name" value="PK"/>
    <property type="match status" value="1"/>
</dbReference>
<dbReference type="PANTHER" id="PTHR11817">
    <property type="entry name" value="PYRUVATE KINASE"/>
    <property type="match status" value="1"/>
</dbReference>
<evidence type="ECO:0000259" key="13">
    <source>
        <dbReference type="Pfam" id="PF00224"/>
    </source>
</evidence>
<dbReference type="SUPFAM" id="SSF51621">
    <property type="entry name" value="Phosphoenolpyruvate/pyruvate domain"/>
    <property type="match status" value="1"/>
</dbReference>
<evidence type="ECO:0000313" key="15">
    <source>
        <dbReference type="Proteomes" id="UP000215914"/>
    </source>
</evidence>
<evidence type="ECO:0000256" key="11">
    <source>
        <dbReference type="ARBA" id="ARBA00023152"/>
    </source>
</evidence>
<dbReference type="GO" id="GO:0005524">
    <property type="term" value="F:ATP binding"/>
    <property type="evidence" value="ECO:0007669"/>
    <property type="project" value="UniProtKB-KW"/>
</dbReference>
<keyword evidence="7" id="KW-0547">Nucleotide-binding</keyword>
<evidence type="ECO:0000313" key="14">
    <source>
        <dbReference type="EMBL" id="KAF5772084.1"/>
    </source>
</evidence>
<dbReference type="GO" id="GO:0030955">
    <property type="term" value="F:potassium ion binding"/>
    <property type="evidence" value="ECO:0007669"/>
    <property type="project" value="InterPro"/>
</dbReference>
<comment type="similarity">
    <text evidence="3">Belongs to the pyruvate kinase family.</text>
</comment>
<feature type="domain" description="Pyruvate kinase barrel" evidence="13">
    <location>
        <begin position="3"/>
        <end position="75"/>
    </location>
</feature>
<gene>
    <name evidence="14" type="ORF">HanXRQr2_Chr13g0572601</name>
</gene>
<dbReference type="Gene3D" id="3.20.20.60">
    <property type="entry name" value="Phosphoenolpyruvate-binding domains"/>
    <property type="match status" value="1"/>
</dbReference>
<evidence type="ECO:0000256" key="6">
    <source>
        <dbReference type="ARBA" id="ARBA00022723"/>
    </source>
</evidence>
<sequence length="128" mass="14099">MTGLVNFDEILQEADGIILARGNLRIDLPPDKVFLFQKAVVYKCNMAGKPAVVTPDNLRPTRSEATDVANVVLDGKLIAKYKPTMPVLSVVIQHLKTNQLCWTFTGGFEVNKSTFQCNVGPLAKKPVR</sequence>
<keyword evidence="9" id="KW-0067">ATP-binding</keyword>
<keyword evidence="15" id="KW-1185">Reference proteome</keyword>
<keyword evidence="8 14" id="KW-0418">Kinase</keyword>
<evidence type="ECO:0000256" key="5">
    <source>
        <dbReference type="ARBA" id="ARBA00022679"/>
    </source>
</evidence>
<comment type="caution">
    <text evidence="14">The sequence shown here is derived from an EMBL/GenBank/DDBJ whole genome shotgun (WGS) entry which is preliminary data.</text>
</comment>
<dbReference type="InterPro" id="IPR001697">
    <property type="entry name" value="Pyr_Knase"/>
</dbReference>
<keyword evidence="11" id="KW-0324">Glycolysis</keyword>
<keyword evidence="6" id="KW-0479">Metal-binding</keyword>
<dbReference type="InterPro" id="IPR015813">
    <property type="entry name" value="Pyrv/PenolPyrv_kinase-like_dom"/>
</dbReference>
<evidence type="ECO:0000256" key="9">
    <source>
        <dbReference type="ARBA" id="ARBA00022840"/>
    </source>
</evidence>
<evidence type="ECO:0000256" key="12">
    <source>
        <dbReference type="ARBA" id="ARBA00023317"/>
    </source>
</evidence>
<dbReference type="InterPro" id="IPR015793">
    <property type="entry name" value="Pyrv_Knase_brl"/>
</dbReference>
<evidence type="ECO:0000256" key="1">
    <source>
        <dbReference type="ARBA" id="ARBA00001958"/>
    </source>
</evidence>
<keyword evidence="10" id="KW-0460">Magnesium</keyword>
<comment type="pathway">
    <text evidence="2">Carbohydrate degradation; glycolysis; pyruvate from D-glyceraldehyde 3-phosphate: step 5/5.</text>
</comment>